<evidence type="ECO:0000313" key="2">
    <source>
        <dbReference type="Proteomes" id="UP001500279"/>
    </source>
</evidence>
<dbReference type="RefSeq" id="WP_141288944.1">
    <property type="nucleotide sequence ID" value="NZ_BAAAEW010000026.1"/>
</dbReference>
<evidence type="ECO:0000313" key="1">
    <source>
        <dbReference type="EMBL" id="GAA0761104.1"/>
    </source>
</evidence>
<accession>A0ABP3VJ88</accession>
<dbReference type="Proteomes" id="UP001500279">
    <property type="component" value="Unassembled WGS sequence"/>
</dbReference>
<evidence type="ECO:0008006" key="3">
    <source>
        <dbReference type="Google" id="ProtNLM"/>
    </source>
</evidence>
<sequence length="61" mass="7015">MQTATSYPSSATYRAASLRQVALQRLKQKLSLVWKVMEAYGNRRAAQHMQMMGVPFESRRP</sequence>
<reference evidence="2" key="1">
    <citation type="journal article" date="2019" name="Int. J. Syst. Evol. Microbiol.">
        <title>The Global Catalogue of Microorganisms (GCM) 10K type strain sequencing project: providing services to taxonomists for standard genome sequencing and annotation.</title>
        <authorList>
            <consortium name="The Broad Institute Genomics Platform"/>
            <consortium name="The Broad Institute Genome Sequencing Center for Infectious Disease"/>
            <person name="Wu L."/>
            <person name="Ma J."/>
        </authorList>
    </citation>
    <scope>NUCLEOTIDE SEQUENCE [LARGE SCALE GENOMIC DNA]</scope>
    <source>
        <strain evidence="2">JCM 15503</strain>
    </source>
</reference>
<keyword evidence="2" id="KW-1185">Reference proteome</keyword>
<comment type="caution">
    <text evidence="1">The sequence shown here is derived from an EMBL/GenBank/DDBJ whole genome shotgun (WGS) entry which is preliminary data.</text>
</comment>
<protein>
    <recommendedName>
        <fullName evidence="3">Transposase</fullName>
    </recommendedName>
</protein>
<dbReference type="EMBL" id="BAAAEW010000026">
    <property type="protein sequence ID" value="GAA0761104.1"/>
    <property type="molecule type" value="Genomic_DNA"/>
</dbReference>
<proteinExistence type="predicted"/>
<gene>
    <name evidence="1" type="ORF">GCM10009107_44470</name>
</gene>
<name>A0ABP3VJ88_9BURK</name>
<organism evidence="1 2">
    <name type="scientific">Ideonella azotifigens</name>
    <dbReference type="NCBI Taxonomy" id="513160"/>
    <lineage>
        <taxon>Bacteria</taxon>
        <taxon>Pseudomonadati</taxon>
        <taxon>Pseudomonadota</taxon>
        <taxon>Betaproteobacteria</taxon>
        <taxon>Burkholderiales</taxon>
        <taxon>Sphaerotilaceae</taxon>
        <taxon>Ideonella</taxon>
    </lineage>
</organism>